<feature type="compositionally biased region" description="Low complexity" evidence="1">
    <location>
        <begin position="652"/>
        <end position="663"/>
    </location>
</feature>
<organism evidence="3 4">
    <name type="scientific">Aplysia californica</name>
    <name type="common">California sea hare</name>
    <dbReference type="NCBI Taxonomy" id="6500"/>
    <lineage>
        <taxon>Eukaryota</taxon>
        <taxon>Metazoa</taxon>
        <taxon>Spiralia</taxon>
        <taxon>Lophotrochozoa</taxon>
        <taxon>Mollusca</taxon>
        <taxon>Gastropoda</taxon>
        <taxon>Heterobranchia</taxon>
        <taxon>Euthyneura</taxon>
        <taxon>Tectipleura</taxon>
        <taxon>Aplysiida</taxon>
        <taxon>Aplysioidea</taxon>
        <taxon>Aplysiidae</taxon>
        <taxon>Aplysia</taxon>
    </lineage>
</organism>
<dbReference type="PROSITE" id="PS50254">
    <property type="entry name" value="REL_2"/>
    <property type="match status" value="1"/>
</dbReference>
<sequence>MKPKTSGRGRPPKTKIVKKELALEETTSITPAYPAGGVQPSVEIAKCISYQKFRYSGENRPGKKYQEKEFMTLRLNHLSDKVVRIVIICTDAENKELIHPNGLVGKDCHDGIYDKEYAITKAQYNVKIPYLRTERIKTKKNEHEKIKSVLHDRALHLPTPYRERCLSQCTDKYTATRKFDTTKVCLGVIVTVLSHQGHFNGSLHAISHVVRNASEKTILGIHKLSQESVQSGTGAEIDIFTTEDGPAIEPGKCFVFVSCNLEHGESWSSEKFIPDKEDILYKRVIRYPVPVFEPYQHLPSPMEAILHLECPQSNQYCTCPLTFLPPQGMVVIDERGYSLKRTYPEHEDIKPCPKRLRHGIAEDVRSTDSIKASLKTKLKARQVDYPTTVDSEYAASPSQPQDGEQLIISHQGSHYEMYEQSQPQVLVHHHDPSTGESSVLLDMDGGKSNGSDAAVVVEDENHVPMRQISLERLPKSHVKQLISAGKGNQFQGHGPDVQVVAAGYSDAVPPNTTVYIYTTNGGIPADHVAIDEATGEQLVLQEIDGEHLMIAGEADIMKNISQNQVEELENASELRTGTVTSVSEQPVFSQPLREISSRRQVASKHISATTGGKQLISKLSMPEHAAKGSDQSVAKDRSGQKSVTRSDARNLSSIPSSSVSNVSSTSVSNVYSNTVTSSATGIPPLTRILIPNKSPSKSSAASPWEVEGDEDAAMASYILVSGGIYDTNSKTAGQTVDVKSERDYRERYSAAQGATLPQASGDADQRKEQRVGAVHQGEQNASEVSATGTQPAGRNSEAAAKGSLTSMELHLTKMIVDTTNPTDNLSTMHLAEFAEHFEEKEREAQREAEVIKSKESPVGPV</sequence>
<evidence type="ECO:0000313" key="4">
    <source>
        <dbReference type="RefSeq" id="XP_005112890.2"/>
    </source>
</evidence>
<feature type="region of interest" description="Disordered" evidence="1">
    <location>
        <begin position="729"/>
        <end position="800"/>
    </location>
</feature>
<dbReference type="RefSeq" id="XP_005112890.2">
    <property type="nucleotide sequence ID" value="XM_005112833.3"/>
</dbReference>
<evidence type="ECO:0000256" key="1">
    <source>
        <dbReference type="SAM" id="MobiDB-lite"/>
    </source>
</evidence>
<feature type="region of interest" description="Disordered" evidence="1">
    <location>
        <begin position="838"/>
        <end position="861"/>
    </location>
</feature>
<feature type="compositionally biased region" description="Low complexity" evidence="1">
    <location>
        <begin position="693"/>
        <end position="703"/>
    </location>
</feature>
<dbReference type="InterPro" id="IPR008967">
    <property type="entry name" value="p53-like_TF_DNA-bd_sf"/>
</dbReference>
<dbReference type="Gene3D" id="2.60.40.340">
    <property type="entry name" value="Rel homology domain (RHD), DNA-binding domain"/>
    <property type="match status" value="1"/>
</dbReference>
<feature type="region of interest" description="Disordered" evidence="1">
    <location>
        <begin position="675"/>
        <end position="705"/>
    </location>
</feature>
<accession>A0ABM0KAI9</accession>
<feature type="compositionally biased region" description="Polar residues" evidence="1">
    <location>
        <begin position="777"/>
        <end position="793"/>
    </location>
</feature>
<name>A0ABM0KAI9_APLCA</name>
<dbReference type="Proteomes" id="UP000694888">
    <property type="component" value="Unplaced"/>
</dbReference>
<dbReference type="SUPFAM" id="SSF49417">
    <property type="entry name" value="p53-like transcription factors"/>
    <property type="match status" value="1"/>
</dbReference>
<evidence type="ECO:0000313" key="3">
    <source>
        <dbReference type="Proteomes" id="UP000694888"/>
    </source>
</evidence>
<reference evidence="4" key="1">
    <citation type="submission" date="2025-08" db="UniProtKB">
        <authorList>
            <consortium name="RefSeq"/>
        </authorList>
    </citation>
    <scope>IDENTIFICATION</scope>
</reference>
<gene>
    <name evidence="4" type="primary">LOC101862242</name>
</gene>
<dbReference type="InterPro" id="IPR037059">
    <property type="entry name" value="RHD_DNA_bind_dom_sf"/>
</dbReference>
<dbReference type="InterPro" id="IPR011539">
    <property type="entry name" value="RHD_DNA_bind_dom"/>
</dbReference>
<dbReference type="GeneID" id="101862242"/>
<feature type="compositionally biased region" description="Basic and acidic residues" evidence="1">
    <location>
        <begin position="838"/>
        <end position="855"/>
    </location>
</feature>
<feature type="compositionally biased region" description="Basic and acidic residues" evidence="1">
    <location>
        <begin position="738"/>
        <end position="748"/>
    </location>
</feature>
<proteinExistence type="predicted"/>
<feature type="domain" description="RHD" evidence="2">
    <location>
        <begin position="57"/>
        <end position="116"/>
    </location>
</feature>
<feature type="region of interest" description="Disordered" evidence="1">
    <location>
        <begin position="594"/>
        <end position="663"/>
    </location>
</feature>
<feature type="compositionally biased region" description="Basic and acidic residues" evidence="1">
    <location>
        <begin position="633"/>
        <end position="648"/>
    </location>
</feature>
<protein>
    <submittedName>
        <fullName evidence="4">Uncharacterized protein LOC101862242</fullName>
    </submittedName>
</protein>
<evidence type="ECO:0000259" key="2">
    <source>
        <dbReference type="PROSITE" id="PS50254"/>
    </source>
</evidence>
<keyword evidence="3" id="KW-1185">Reference proteome</keyword>